<comment type="similarity">
    <text evidence="1">Belongs to the sulfatase family.</text>
</comment>
<dbReference type="PANTHER" id="PTHR43751">
    <property type="entry name" value="SULFATASE"/>
    <property type="match status" value="1"/>
</dbReference>
<organism evidence="4 5">
    <name type="scientific">Mucilaginibacter humi</name>
    <dbReference type="NCBI Taxonomy" id="2732510"/>
    <lineage>
        <taxon>Bacteria</taxon>
        <taxon>Pseudomonadati</taxon>
        <taxon>Bacteroidota</taxon>
        <taxon>Sphingobacteriia</taxon>
        <taxon>Sphingobacteriales</taxon>
        <taxon>Sphingobacteriaceae</taxon>
        <taxon>Mucilaginibacter</taxon>
    </lineage>
</organism>
<dbReference type="InterPro" id="IPR000917">
    <property type="entry name" value="Sulfatase_N"/>
</dbReference>
<gene>
    <name evidence="4" type="ORF">HK413_08475</name>
</gene>
<dbReference type="InterPro" id="IPR024607">
    <property type="entry name" value="Sulfatase_CS"/>
</dbReference>
<evidence type="ECO:0000313" key="4">
    <source>
        <dbReference type="EMBL" id="NNU34171.1"/>
    </source>
</evidence>
<accession>A0ABX1W6E0</accession>
<sequence>MFRRKHIAVLSISGLLTVSLFGFIKGPSPKPKPQANKPPNIILVIVDQWRADATKREGFKLNTTPFLDSLAGDGTRFNKAYCAAPICAPSRISMFTGRFPSATHTRSNFNIADASYQTDLVGVLKSKDYTTGFVGKNHTYLTPQMFDFWHNYDHLGEPKVTDPQKLAMNKFLGSTNFYMSEKPAPFPASMQQPSRIIKTGEEWLTSQKTAGSTKPFFLYLSIPEPHNPYRYQSHIIPCSRRRICRSLRPAQHL</sequence>
<keyword evidence="2" id="KW-0378">Hydrolase</keyword>
<dbReference type="Pfam" id="PF00884">
    <property type="entry name" value="Sulfatase"/>
    <property type="match status" value="1"/>
</dbReference>
<comment type="caution">
    <text evidence="4">The sequence shown here is derived from an EMBL/GenBank/DDBJ whole genome shotgun (WGS) entry which is preliminary data.</text>
</comment>
<reference evidence="4 5" key="1">
    <citation type="submission" date="2020-05" db="EMBL/GenBank/DDBJ databases">
        <authorList>
            <person name="Khan S.A."/>
            <person name="Jeon C.O."/>
            <person name="Chun B.H."/>
        </authorList>
    </citation>
    <scope>NUCLEOTIDE SEQUENCE [LARGE SCALE GENOMIC DNA]</scope>
    <source>
        <strain evidence="4 5">S1162</strain>
    </source>
</reference>
<name>A0ABX1W6E0_9SPHI</name>
<dbReference type="PANTHER" id="PTHR43751:SF3">
    <property type="entry name" value="SULFATASE N-TERMINAL DOMAIN-CONTAINING PROTEIN"/>
    <property type="match status" value="1"/>
</dbReference>
<dbReference type="Proteomes" id="UP000566071">
    <property type="component" value="Unassembled WGS sequence"/>
</dbReference>
<dbReference type="EMBL" id="JABFCR010000034">
    <property type="protein sequence ID" value="NNU34171.1"/>
    <property type="molecule type" value="Genomic_DNA"/>
</dbReference>
<evidence type="ECO:0000256" key="2">
    <source>
        <dbReference type="ARBA" id="ARBA00022801"/>
    </source>
</evidence>
<evidence type="ECO:0000256" key="1">
    <source>
        <dbReference type="ARBA" id="ARBA00008779"/>
    </source>
</evidence>
<dbReference type="RefSeq" id="WP_175269856.1">
    <property type="nucleotide sequence ID" value="NZ_JABFCR010000034.1"/>
</dbReference>
<feature type="domain" description="Sulfatase N-terminal" evidence="3">
    <location>
        <begin position="39"/>
        <end position="232"/>
    </location>
</feature>
<dbReference type="InterPro" id="IPR017850">
    <property type="entry name" value="Alkaline_phosphatase_core_sf"/>
</dbReference>
<dbReference type="InterPro" id="IPR052701">
    <property type="entry name" value="GAG_Ulvan_Degrading_Sulfatases"/>
</dbReference>
<protein>
    <submittedName>
        <fullName evidence="4">Sulfatase-like hydrolase/transferase</fullName>
    </submittedName>
</protein>
<dbReference type="Gene3D" id="3.40.720.10">
    <property type="entry name" value="Alkaline Phosphatase, subunit A"/>
    <property type="match status" value="1"/>
</dbReference>
<evidence type="ECO:0000259" key="3">
    <source>
        <dbReference type="Pfam" id="PF00884"/>
    </source>
</evidence>
<keyword evidence="5" id="KW-1185">Reference proteome</keyword>
<dbReference type="PROSITE" id="PS00523">
    <property type="entry name" value="SULFATASE_1"/>
    <property type="match status" value="1"/>
</dbReference>
<evidence type="ECO:0000313" key="5">
    <source>
        <dbReference type="Proteomes" id="UP000566071"/>
    </source>
</evidence>
<proteinExistence type="inferred from homology"/>
<dbReference type="SUPFAM" id="SSF53649">
    <property type="entry name" value="Alkaline phosphatase-like"/>
    <property type="match status" value="1"/>
</dbReference>